<gene>
    <name evidence="8" type="ORF">ZIOFF_035007</name>
</gene>
<keyword evidence="4 5" id="KW-0472">Membrane</keyword>
<dbReference type="GO" id="GO:0016020">
    <property type="term" value="C:membrane"/>
    <property type="evidence" value="ECO:0007669"/>
    <property type="project" value="UniProtKB-SubCell"/>
</dbReference>
<dbReference type="Pfam" id="PF03798">
    <property type="entry name" value="TRAM_LAG1_CLN8"/>
    <property type="match status" value="1"/>
</dbReference>
<dbReference type="AlphaFoldDB" id="A0A8J5L6V0"/>
<feature type="transmembrane region" description="Helical" evidence="6">
    <location>
        <begin position="112"/>
        <end position="134"/>
    </location>
</feature>
<feature type="transmembrane region" description="Helical" evidence="6">
    <location>
        <begin position="154"/>
        <end position="176"/>
    </location>
</feature>
<feature type="domain" description="TLC" evidence="7">
    <location>
        <begin position="107"/>
        <end position="310"/>
    </location>
</feature>
<comment type="caution">
    <text evidence="8">The sequence shown here is derived from an EMBL/GenBank/DDBJ whole genome shotgun (WGS) entry which is preliminary data.</text>
</comment>
<feature type="transmembrane region" description="Helical" evidence="6">
    <location>
        <begin position="30"/>
        <end position="50"/>
    </location>
</feature>
<comment type="subcellular location">
    <subcellularLocation>
        <location evidence="1">Membrane</location>
        <topology evidence="1">Multi-pass membrane protein</topology>
    </subcellularLocation>
</comment>
<keyword evidence="2 5" id="KW-0812">Transmembrane</keyword>
<evidence type="ECO:0000259" key="7">
    <source>
        <dbReference type="PROSITE" id="PS50922"/>
    </source>
</evidence>
<dbReference type="Proteomes" id="UP000734854">
    <property type="component" value="Unassembled WGS sequence"/>
</dbReference>
<evidence type="ECO:0000313" key="9">
    <source>
        <dbReference type="Proteomes" id="UP000734854"/>
    </source>
</evidence>
<dbReference type="GO" id="GO:0005783">
    <property type="term" value="C:endoplasmic reticulum"/>
    <property type="evidence" value="ECO:0007669"/>
    <property type="project" value="TreeGrafter"/>
</dbReference>
<evidence type="ECO:0000256" key="4">
    <source>
        <dbReference type="ARBA" id="ARBA00023136"/>
    </source>
</evidence>
<feature type="transmembrane region" description="Helical" evidence="6">
    <location>
        <begin position="70"/>
        <end position="91"/>
    </location>
</feature>
<protein>
    <recommendedName>
        <fullName evidence="7">TLC domain-containing protein</fullName>
    </recommendedName>
</protein>
<reference evidence="8 9" key="1">
    <citation type="submission" date="2020-08" db="EMBL/GenBank/DDBJ databases">
        <title>Plant Genome Project.</title>
        <authorList>
            <person name="Zhang R.-G."/>
        </authorList>
    </citation>
    <scope>NUCLEOTIDE SEQUENCE [LARGE SCALE GENOMIC DNA]</scope>
    <source>
        <tissue evidence="8">Rhizome</tissue>
    </source>
</reference>
<evidence type="ECO:0000256" key="1">
    <source>
        <dbReference type="ARBA" id="ARBA00004141"/>
    </source>
</evidence>
<keyword evidence="3 6" id="KW-1133">Transmembrane helix</keyword>
<dbReference type="EMBL" id="JACMSC010000010">
    <property type="protein sequence ID" value="KAG6502721.1"/>
    <property type="molecule type" value="Genomic_DNA"/>
</dbReference>
<name>A0A8J5L6V0_ZINOF</name>
<accession>A0A8J5L6V0</accession>
<evidence type="ECO:0000256" key="5">
    <source>
        <dbReference type="PROSITE-ProRule" id="PRU00205"/>
    </source>
</evidence>
<organism evidence="8 9">
    <name type="scientific">Zingiber officinale</name>
    <name type="common">Ginger</name>
    <name type="synonym">Amomum zingiber</name>
    <dbReference type="NCBI Taxonomy" id="94328"/>
    <lineage>
        <taxon>Eukaryota</taxon>
        <taxon>Viridiplantae</taxon>
        <taxon>Streptophyta</taxon>
        <taxon>Embryophyta</taxon>
        <taxon>Tracheophyta</taxon>
        <taxon>Spermatophyta</taxon>
        <taxon>Magnoliopsida</taxon>
        <taxon>Liliopsida</taxon>
        <taxon>Zingiberales</taxon>
        <taxon>Zingiberaceae</taxon>
        <taxon>Zingiber</taxon>
    </lineage>
</organism>
<sequence>MLCDEDDDASLVFEIVDDGFIVRLFRKGCYFSLIVWPVWICCNAVSKMIAEKAYIYRVDQLVRNYLLADPVVPYTSIIAGIFMSKMAYNATNSISSYYKGFSSLKNIQQVEWNNRGMSSVHAVFITAMSIYLVFFSDLFANRPDGLIIFRNSSVSNFSLGISIGYFITDLTMIFWLYPSLGGIEYVLHHLLSIIAVSYAISTGEGQLYTYIVLISEATTPGINLRWFLDTAGMKNSRAYTINGVMMVVAWLVARILLFIYLFCNLYLYYDQIEQMHKFGYFLTFMVPTTLFIMNVMWFRKIIRGLVKMLTKQQ</sequence>
<evidence type="ECO:0000256" key="2">
    <source>
        <dbReference type="ARBA" id="ARBA00022692"/>
    </source>
</evidence>
<dbReference type="SMART" id="SM00724">
    <property type="entry name" value="TLC"/>
    <property type="match status" value="1"/>
</dbReference>
<dbReference type="InterPro" id="IPR050846">
    <property type="entry name" value="TLCD"/>
</dbReference>
<dbReference type="PANTHER" id="PTHR13439">
    <property type="entry name" value="CT120 PROTEIN"/>
    <property type="match status" value="1"/>
</dbReference>
<proteinExistence type="predicted"/>
<dbReference type="PROSITE" id="PS50922">
    <property type="entry name" value="TLC"/>
    <property type="match status" value="1"/>
</dbReference>
<dbReference type="InterPro" id="IPR006634">
    <property type="entry name" value="TLC-dom"/>
</dbReference>
<keyword evidence="9" id="KW-1185">Reference proteome</keyword>
<dbReference type="PANTHER" id="PTHR13439:SF71">
    <property type="entry name" value="EXPRESSED PROTEIN"/>
    <property type="match status" value="1"/>
</dbReference>
<dbReference type="GO" id="GO:0055088">
    <property type="term" value="P:lipid homeostasis"/>
    <property type="evidence" value="ECO:0007669"/>
    <property type="project" value="TreeGrafter"/>
</dbReference>
<feature type="transmembrane region" description="Helical" evidence="6">
    <location>
        <begin position="279"/>
        <end position="298"/>
    </location>
</feature>
<feature type="transmembrane region" description="Helical" evidence="6">
    <location>
        <begin position="240"/>
        <end position="267"/>
    </location>
</feature>
<evidence type="ECO:0000313" key="8">
    <source>
        <dbReference type="EMBL" id="KAG6502721.1"/>
    </source>
</evidence>
<evidence type="ECO:0000256" key="6">
    <source>
        <dbReference type="SAM" id="Phobius"/>
    </source>
</evidence>
<evidence type="ECO:0000256" key="3">
    <source>
        <dbReference type="ARBA" id="ARBA00022989"/>
    </source>
</evidence>